<dbReference type="Pfam" id="PF01494">
    <property type="entry name" value="FAD_binding_3"/>
    <property type="match status" value="1"/>
</dbReference>
<dbReference type="GO" id="GO:0071949">
    <property type="term" value="F:FAD binding"/>
    <property type="evidence" value="ECO:0007669"/>
    <property type="project" value="InterPro"/>
</dbReference>
<reference evidence="2" key="1">
    <citation type="submission" date="2014-03" db="EMBL/GenBank/DDBJ databases">
        <title>CTD 241 fosmid library clone Pool3 contig00022.</title>
        <authorList>
            <person name="Pierechod M."/>
            <person name="Altermark B."/>
            <person name="Willassen N.P."/>
        </authorList>
    </citation>
    <scope>NUCLEOTIDE SEQUENCE</scope>
</reference>
<dbReference type="Gene3D" id="3.50.50.60">
    <property type="entry name" value="FAD/NAD(P)-binding domain"/>
    <property type="match status" value="1"/>
</dbReference>
<dbReference type="PANTHER" id="PTHR43747:SF1">
    <property type="entry name" value="SLR1998 PROTEIN"/>
    <property type="match status" value="1"/>
</dbReference>
<dbReference type="InterPro" id="IPR002938">
    <property type="entry name" value="FAD-bd"/>
</dbReference>
<dbReference type="InterPro" id="IPR050816">
    <property type="entry name" value="Flavin-dep_Halogenase_NPB"/>
</dbReference>
<organism evidence="2">
    <name type="scientific">uncultured bacterium 'pool 3 contig00022'</name>
    <dbReference type="NCBI Taxonomy" id="1497872"/>
    <lineage>
        <taxon>Bacteria</taxon>
        <taxon>environmental samples</taxon>
    </lineage>
</organism>
<feature type="domain" description="FAD-binding" evidence="1">
    <location>
        <begin position="6"/>
        <end position="345"/>
    </location>
</feature>
<dbReference type="Gene3D" id="3.30.9.100">
    <property type="match status" value="1"/>
</dbReference>
<protein>
    <submittedName>
        <fullName evidence="2">Flavoprotein dehydrogenase</fullName>
    </submittedName>
</protein>
<accession>A0A059V8C1</accession>
<name>A0A059V8C1_9BACT</name>
<dbReference type="PRINTS" id="PR00420">
    <property type="entry name" value="RNGMNOXGNASE"/>
</dbReference>
<evidence type="ECO:0000259" key="1">
    <source>
        <dbReference type="Pfam" id="PF01494"/>
    </source>
</evidence>
<proteinExistence type="predicted"/>
<dbReference type="AlphaFoldDB" id="A0A059V8C1"/>
<dbReference type="PANTHER" id="PTHR43747">
    <property type="entry name" value="FAD-BINDING PROTEIN"/>
    <property type="match status" value="1"/>
</dbReference>
<dbReference type="EMBL" id="KJ538549">
    <property type="protein sequence ID" value="AHZ89327.1"/>
    <property type="molecule type" value="Genomic_DNA"/>
</dbReference>
<evidence type="ECO:0000313" key="2">
    <source>
        <dbReference type="EMBL" id="AHZ89327.1"/>
    </source>
</evidence>
<dbReference type="InterPro" id="IPR036188">
    <property type="entry name" value="FAD/NAD-bd_sf"/>
</dbReference>
<dbReference type="SUPFAM" id="SSF51905">
    <property type="entry name" value="FAD/NAD(P)-binding domain"/>
    <property type="match status" value="1"/>
</dbReference>
<sequence length="372" mass="40956">MECDRFDVLVMGGGPAGCAAAIELAGAGLSVGIIERARIGSREHAGETLPPGIAPLLTRLGVWKQFAAQGHRPCFGMQTAWGSGGSNTSSYMVSPYGHGWHVNRQRLDCLLAERAEALGATVRRRSRVRQLESQGAMQWDAVIENGLGWRSVSSRYLIDASGRTSPLRNRLGARNHVHDHLVGIGAWFDIIRSAPSDIDCALIEATEEGWWYSAPTSQQARRIAVFMTDLDLLRRGRGSVRAYWQQRLNETERLQDLLHGATQVAPFRTYLASSHQVLQLGQSGWLPAGDALQSVDPLSGRGVSSAMQSGIAAAEAVVRLLDGQADATADYLSSSRRSFGQYLVERLEFYGMEKRWCRSTFWRRRTVGFVPE</sequence>